<evidence type="ECO:0000256" key="1">
    <source>
        <dbReference type="ARBA" id="ARBA00022946"/>
    </source>
</evidence>
<comment type="caution">
    <text evidence="4">The sequence shown here is derived from an EMBL/GenBank/DDBJ whole genome shotgun (WGS) entry which is preliminary data.</text>
</comment>
<dbReference type="SUPFAM" id="SSF101790">
    <property type="entry name" value="Aminomethyltransferase beta-barrel domain"/>
    <property type="match status" value="1"/>
</dbReference>
<dbReference type="NCBIfam" id="TIGR03317">
    <property type="entry name" value="ygfZ_signature"/>
    <property type="match status" value="1"/>
</dbReference>
<dbReference type="Proteomes" id="UP000572635">
    <property type="component" value="Unassembled WGS sequence"/>
</dbReference>
<dbReference type="InterPro" id="IPR029043">
    <property type="entry name" value="GcvT/YgfZ_C"/>
</dbReference>
<feature type="domain" description="GCVT N-terminal" evidence="2">
    <location>
        <begin position="28"/>
        <end position="155"/>
    </location>
</feature>
<organism evidence="4 5">
    <name type="scientific">Nocardiopsis composta</name>
    <dbReference type="NCBI Taxonomy" id="157465"/>
    <lineage>
        <taxon>Bacteria</taxon>
        <taxon>Bacillati</taxon>
        <taxon>Actinomycetota</taxon>
        <taxon>Actinomycetes</taxon>
        <taxon>Streptosporangiales</taxon>
        <taxon>Nocardiopsidaceae</taxon>
        <taxon>Nocardiopsis</taxon>
    </lineage>
</organism>
<dbReference type="Pfam" id="PF01571">
    <property type="entry name" value="GCV_T"/>
    <property type="match status" value="1"/>
</dbReference>
<dbReference type="InterPro" id="IPR017703">
    <property type="entry name" value="YgfZ/GCV_T_CS"/>
</dbReference>
<evidence type="ECO:0000259" key="2">
    <source>
        <dbReference type="Pfam" id="PF01571"/>
    </source>
</evidence>
<dbReference type="Pfam" id="PF08669">
    <property type="entry name" value="GCV_T_C"/>
    <property type="match status" value="1"/>
</dbReference>
<dbReference type="EMBL" id="JACHDB010000001">
    <property type="protein sequence ID" value="MBB5434092.1"/>
    <property type="molecule type" value="Genomic_DNA"/>
</dbReference>
<keyword evidence="1" id="KW-0809">Transit peptide</keyword>
<dbReference type="PANTHER" id="PTHR22602">
    <property type="entry name" value="TRANSFERASE CAF17, MITOCHONDRIAL-RELATED"/>
    <property type="match status" value="1"/>
</dbReference>
<evidence type="ECO:0000313" key="4">
    <source>
        <dbReference type="EMBL" id="MBB5434092.1"/>
    </source>
</evidence>
<proteinExistence type="predicted"/>
<dbReference type="PANTHER" id="PTHR22602:SF0">
    <property type="entry name" value="TRANSFERASE CAF17, MITOCHONDRIAL-RELATED"/>
    <property type="match status" value="1"/>
</dbReference>
<sequence length="361" mass="38134">MTSPLLSRPGAVAAEAPDSAVAAHYGEPAQEARALDRSAGWTDRSNRGVVRVAGPDRLSLLHSLTSQALEGVPAGTATEALLMDANGRVKHHMAVLDDGSATWLHTEPGQGAELAAFLDSMRFMLRVEVADATGERAVLTLAGPDRDEVLGKASGSLPEDLPVRREEETAARRASIEGGGGRRAGRIDLLVPRGELSAAASALTEAGARPVGLWAYEADRIAEHRPRQGLDTDERTIPHEAGWIGTAVHLDKGCYPGQETVARVENLGRPPRRLVMLHLDGTAERLPERGAAVELDGRAVGRVGSSARHHELGPIALALVKRNVPVDAEFLVDGVAAAQEVIVPPDTGAAAQDRLRGLRGR</sequence>
<dbReference type="AlphaFoldDB" id="A0A7W8QP82"/>
<dbReference type="InterPro" id="IPR045179">
    <property type="entry name" value="YgfZ/GcvT"/>
</dbReference>
<dbReference type="PIRSF" id="PIRSF006487">
    <property type="entry name" value="GcvT"/>
    <property type="match status" value="1"/>
</dbReference>
<dbReference type="RefSeq" id="WP_184394405.1">
    <property type="nucleotide sequence ID" value="NZ_BAAAJD010000052.1"/>
</dbReference>
<gene>
    <name evidence="4" type="ORF">HDA36_004176</name>
</gene>
<feature type="domain" description="Aminomethyltransferase C-terminal" evidence="3">
    <location>
        <begin position="272"/>
        <end position="331"/>
    </location>
</feature>
<name>A0A7W8QP82_9ACTN</name>
<accession>A0A7W8QP82</accession>
<dbReference type="GO" id="GO:0016226">
    <property type="term" value="P:iron-sulfur cluster assembly"/>
    <property type="evidence" value="ECO:0007669"/>
    <property type="project" value="TreeGrafter"/>
</dbReference>
<protein>
    <recommendedName>
        <fullName evidence="6">Folate-binding protein YgfZ</fullName>
    </recommendedName>
</protein>
<evidence type="ECO:0008006" key="6">
    <source>
        <dbReference type="Google" id="ProtNLM"/>
    </source>
</evidence>
<dbReference type="InterPro" id="IPR013977">
    <property type="entry name" value="GcvT_C"/>
</dbReference>
<keyword evidence="5" id="KW-1185">Reference proteome</keyword>
<dbReference type="Gene3D" id="3.30.1360.120">
    <property type="entry name" value="Probable tRNA modification gtpase trme, domain 1"/>
    <property type="match status" value="1"/>
</dbReference>
<dbReference type="SUPFAM" id="SSF103025">
    <property type="entry name" value="Folate-binding domain"/>
    <property type="match status" value="1"/>
</dbReference>
<reference evidence="4 5" key="1">
    <citation type="submission" date="2020-08" db="EMBL/GenBank/DDBJ databases">
        <title>Sequencing the genomes of 1000 actinobacteria strains.</title>
        <authorList>
            <person name="Klenk H.-P."/>
        </authorList>
    </citation>
    <scope>NUCLEOTIDE SEQUENCE [LARGE SCALE GENOMIC DNA]</scope>
    <source>
        <strain evidence="4 5">DSM 44551</strain>
    </source>
</reference>
<dbReference type="InterPro" id="IPR006222">
    <property type="entry name" value="GCVT_N"/>
</dbReference>
<dbReference type="InterPro" id="IPR027266">
    <property type="entry name" value="TrmE/GcvT-like"/>
</dbReference>
<evidence type="ECO:0000313" key="5">
    <source>
        <dbReference type="Proteomes" id="UP000572635"/>
    </source>
</evidence>
<evidence type="ECO:0000259" key="3">
    <source>
        <dbReference type="Pfam" id="PF08669"/>
    </source>
</evidence>